<dbReference type="Proteomes" id="UP001157502">
    <property type="component" value="Chromosome 2"/>
</dbReference>
<keyword evidence="2" id="KW-1185">Reference proteome</keyword>
<gene>
    <name evidence="1" type="ORF">DPEC_G00024160</name>
</gene>
<accession>A0ACC2HIF8</accession>
<proteinExistence type="predicted"/>
<reference evidence="1" key="1">
    <citation type="submission" date="2021-05" db="EMBL/GenBank/DDBJ databases">
        <authorList>
            <person name="Pan Q."/>
            <person name="Jouanno E."/>
            <person name="Zahm M."/>
            <person name="Klopp C."/>
            <person name="Cabau C."/>
            <person name="Louis A."/>
            <person name="Berthelot C."/>
            <person name="Parey E."/>
            <person name="Roest Crollius H."/>
            <person name="Montfort J."/>
            <person name="Robinson-Rechavi M."/>
            <person name="Bouchez O."/>
            <person name="Lampietro C."/>
            <person name="Lopez Roques C."/>
            <person name="Donnadieu C."/>
            <person name="Postlethwait J."/>
            <person name="Bobe J."/>
            <person name="Dillon D."/>
            <person name="Chandos A."/>
            <person name="von Hippel F."/>
            <person name="Guiguen Y."/>
        </authorList>
    </citation>
    <scope>NUCLEOTIDE SEQUENCE</scope>
    <source>
        <strain evidence="1">YG-Jan2019</strain>
    </source>
</reference>
<evidence type="ECO:0000313" key="1">
    <source>
        <dbReference type="EMBL" id="KAJ8015248.1"/>
    </source>
</evidence>
<evidence type="ECO:0000313" key="2">
    <source>
        <dbReference type="Proteomes" id="UP001157502"/>
    </source>
</evidence>
<organism evidence="1 2">
    <name type="scientific">Dallia pectoralis</name>
    <name type="common">Alaska blackfish</name>
    <dbReference type="NCBI Taxonomy" id="75939"/>
    <lineage>
        <taxon>Eukaryota</taxon>
        <taxon>Metazoa</taxon>
        <taxon>Chordata</taxon>
        <taxon>Craniata</taxon>
        <taxon>Vertebrata</taxon>
        <taxon>Euteleostomi</taxon>
        <taxon>Actinopterygii</taxon>
        <taxon>Neopterygii</taxon>
        <taxon>Teleostei</taxon>
        <taxon>Protacanthopterygii</taxon>
        <taxon>Esociformes</taxon>
        <taxon>Umbridae</taxon>
        <taxon>Dallia</taxon>
    </lineage>
</organism>
<dbReference type="EMBL" id="CM055729">
    <property type="protein sequence ID" value="KAJ8015248.1"/>
    <property type="molecule type" value="Genomic_DNA"/>
</dbReference>
<sequence>MTFRSEATLTVWLTGSGRQRANCHSGHIKDTGEGGEANKSVAIADPGSQTDLGLHGFVVCLVYSVYISDPPFELHSSVSGPGPPHMVFHIAGIPQTLPSSLP</sequence>
<protein>
    <submittedName>
        <fullName evidence="1">Uncharacterized protein</fullName>
    </submittedName>
</protein>
<comment type="caution">
    <text evidence="1">The sequence shown here is derived from an EMBL/GenBank/DDBJ whole genome shotgun (WGS) entry which is preliminary data.</text>
</comment>
<name>A0ACC2HIF8_DALPE</name>